<feature type="chain" id="PRO_5034648159" evidence="1">
    <location>
        <begin position="23"/>
        <end position="314"/>
    </location>
</feature>
<dbReference type="Proteomes" id="UP000694844">
    <property type="component" value="Chromosome 5"/>
</dbReference>
<organism evidence="2 3">
    <name type="scientific">Crassostrea virginica</name>
    <name type="common">Eastern oyster</name>
    <dbReference type="NCBI Taxonomy" id="6565"/>
    <lineage>
        <taxon>Eukaryota</taxon>
        <taxon>Metazoa</taxon>
        <taxon>Spiralia</taxon>
        <taxon>Lophotrochozoa</taxon>
        <taxon>Mollusca</taxon>
        <taxon>Bivalvia</taxon>
        <taxon>Autobranchia</taxon>
        <taxon>Pteriomorphia</taxon>
        <taxon>Ostreida</taxon>
        <taxon>Ostreoidea</taxon>
        <taxon>Ostreidae</taxon>
        <taxon>Crassostrea</taxon>
    </lineage>
</organism>
<protein>
    <submittedName>
        <fullName evidence="3">Uncharacterized protein LOC111134125 isoform X2</fullName>
    </submittedName>
</protein>
<evidence type="ECO:0000313" key="2">
    <source>
        <dbReference type="Proteomes" id="UP000694844"/>
    </source>
</evidence>
<gene>
    <name evidence="3" type="primary">LOC111134125</name>
</gene>
<evidence type="ECO:0000256" key="1">
    <source>
        <dbReference type="SAM" id="SignalP"/>
    </source>
</evidence>
<dbReference type="AlphaFoldDB" id="A0A8B8EDC4"/>
<accession>A0A8B8EDC4</accession>
<sequence>MPATTDGLILLFLSTFFIVGNTQSTCRPTGSDGVPVCCPYYYIKDNICVECQAGYRFLSDPYNCSKPCNYPSYGARCGRKCDCSKEDCHHVHGCHITIFIVGNTQSTCRPTGSDGIPICCPYFYIKEKSCLECPVGYQVLFDDYNCSIPCFYPKYGKRCGKVCGCSKEDCHHVQGCPVTTTVVTTQETTSSHRSFSQRNTTKALFRQEEPRTTFFQPLVFKTTPMVTLYEKAKDLGFCFTCMVAAKEGKISHDSKAQGPSRISNISKDLYRQQCDRFTNKSYIVNARLSFLSVSLKNCKRIRSTYMYDCCVKST</sequence>
<proteinExistence type="predicted"/>
<dbReference type="RefSeq" id="XP_022338657.1">
    <property type="nucleotide sequence ID" value="XM_022482949.1"/>
</dbReference>
<evidence type="ECO:0000313" key="3">
    <source>
        <dbReference type="RefSeq" id="XP_022338657.1"/>
    </source>
</evidence>
<name>A0A8B8EDC4_CRAVI</name>
<dbReference type="GeneID" id="111134125"/>
<keyword evidence="2" id="KW-1185">Reference proteome</keyword>
<feature type="signal peptide" evidence="1">
    <location>
        <begin position="1"/>
        <end position="22"/>
    </location>
</feature>
<keyword evidence="1" id="KW-0732">Signal</keyword>
<reference evidence="3" key="1">
    <citation type="submission" date="2025-08" db="UniProtKB">
        <authorList>
            <consortium name="RefSeq"/>
        </authorList>
    </citation>
    <scope>IDENTIFICATION</scope>
    <source>
        <tissue evidence="3">Whole sample</tissue>
    </source>
</reference>